<keyword evidence="3" id="KW-1185">Reference proteome</keyword>
<dbReference type="Proteomes" id="UP000481153">
    <property type="component" value="Unassembled WGS sequence"/>
</dbReference>
<comment type="caution">
    <text evidence="2">The sequence shown here is derived from an EMBL/GenBank/DDBJ whole genome shotgun (WGS) entry which is preliminary data.</text>
</comment>
<dbReference type="CDD" id="cd06093">
    <property type="entry name" value="PX_domain"/>
    <property type="match status" value="1"/>
</dbReference>
<gene>
    <name evidence="2" type="ORF">Ae201684_017089</name>
</gene>
<organism evidence="2 3">
    <name type="scientific">Aphanomyces euteiches</name>
    <dbReference type="NCBI Taxonomy" id="100861"/>
    <lineage>
        <taxon>Eukaryota</taxon>
        <taxon>Sar</taxon>
        <taxon>Stramenopiles</taxon>
        <taxon>Oomycota</taxon>
        <taxon>Saprolegniomycetes</taxon>
        <taxon>Saprolegniales</taxon>
        <taxon>Verrucalvaceae</taxon>
        <taxon>Aphanomyces</taxon>
    </lineage>
</organism>
<dbReference type="EMBL" id="VJMJ01000278">
    <property type="protein sequence ID" value="KAF0724191.1"/>
    <property type="molecule type" value="Genomic_DNA"/>
</dbReference>
<evidence type="ECO:0000313" key="2">
    <source>
        <dbReference type="EMBL" id="KAF0724191.1"/>
    </source>
</evidence>
<feature type="domain" description="PX" evidence="1">
    <location>
        <begin position="1"/>
        <end position="138"/>
    </location>
</feature>
<dbReference type="VEuPathDB" id="FungiDB:AeMF1_012609"/>
<name>A0A6G0WAB8_9STRA</name>
<dbReference type="PROSITE" id="PS50195">
    <property type="entry name" value="PX"/>
    <property type="match status" value="1"/>
</dbReference>
<dbReference type="Gene3D" id="3.30.1520.10">
    <property type="entry name" value="Phox-like domain"/>
    <property type="match status" value="1"/>
</dbReference>
<dbReference type="SUPFAM" id="SSF64268">
    <property type="entry name" value="PX domain"/>
    <property type="match status" value="1"/>
</dbReference>
<evidence type="ECO:0000259" key="1">
    <source>
        <dbReference type="PROSITE" id="PS50195"/>
    </source>
</evidence>
<accession>A0A6G0WAB8</accession>
<evidence type="ECO:0000313" key="3">
    <source>
        <dbReference type="Proteomes" id="UP000481153"/>
    </source>
</evidence>
<dbReference type="InterPro" id="IPR001683">
    <property type="entry name" value="PX_dom"/>
</dbReference>
<dbReference type="AlphaFoldDB" id="A0A6G0WAB8"/>
<proteinExistence type="predicted"/>
<sequence>MAEPVSPPSSPLRAMEILNWDHVDLEPTTGGDFVAFNILVHANLPLHLRSSGHDAYVVRRRFRQFAKLHQRLVALGFELPDLPKVDVITNLRIKLSPHDALVERQDQLQRVLDTINSSREMQDTAAFTAFIGEPPHAKAGYTSFSEYSGQSPTTTGEPLLTVRLKSASLPW</sequence>
<reference evidence="2 3" key="1">
    <citation type="submission" date="2019-07" db="EMBL/GenBank/DDBJ databases">
        <title>Genomics analysis of Aphanomyces spp. identifies a new class of oomycete effector associated with host adaptation.</title>
        <authorList>
            <person name="Gaulin E."/>
        </authorList>
    </citation>
    <scope>NUCLEOTIDE SEQUENCE [LARGE SCALE GENOMIC DNA]</scope>
    <source>
        <strain evidence="2 3">ATCC 201684</strain>
    </source>
</reference>
<dbReference type="InterPro" id="IPR036871">
    <property type="entry name" value="PX_dom_sf"/>
</dbReference>
<protein>
    <recommendedName>
        <fullName evidence="1">PX domain-containing protein</fullName>
    </recommendedName>
</protein>
<dbReference type="Pfam" id="PF00787">
    <property type="entry name" value="PX"/>
    <property type="match status" value="1"/>
</dbReference>
<dbReference type="GO" id="GO:0035091">
    <property type="term" value="F:phosphatidylinositol binding"/>
    <property type="evidence" value="ECO:0007669"/>
    <property type="project" value="InterPro"/>
</dbReference>